<keyword evidence="5" id="KW-1185">Reference proteome</keyword>
<dbReference type="GO" id="GO:0005634">
    <property type="term" value="C:nucleus"/>
    <property type="evidence" value="ECO:0000318"/>
    <property type="project" value="GO_Central"/>
</dbReference>
<feature type="compositionally biased region" description="Acidic residues" evidence="2">
    <location>
        <begin position="253"/>
        <end position="267"/>
    </location>
</feature>
<dbReference type="JaponicusDB" id="SJAG_01338">
    <property type="gene designation" value="ltv1"/>
</dbReference>
<dbReference type="Pfam" id="PF04180">
    <property type="entry name" value="LTV"/>
    <property type="match status" value="1"/>
</dbReference>
<organism evidence="3 5">
    <name type="scientific">Schizosaccharomyces japonicus (strain yFS275 / FY16936)</name>
    <name type="common">Fission yeast</name>
    <dbReference type="NCBI Taxonomy" id="402676"/>
    <lineage>
        <taxon>Eukaryota</taxon>
        <taxon>Fungi</taxon>
        <taxon>Dikarya</taxon>
        <taxon>Ascomycota</taxon>
        <taxon>Taphrinomycotina</taxon>
        <taxon>Schizosaccharomycetes</taxon>
        <taxon>Schizosaccharomycetales</taxon>
        <taxon>Schizosaccharomycetaceae</taxon>
        <taxon>Schizosaccharomyces</taxon>
    </lineage>
</organism>
<dbReference type="GO" id="GO:0030688">
    <property type="term" value="C:preribosome, small subunit precursor"/>
    <property type="evidence" value="ECO:0000318"/>
    <property type="project" value="GO_Central"/>
</dbReference>
<dbReference type="EMBL" id="KE651168">
    <property type="protein sequence ID" value="EEB06294.2"/>
    <property type="molecule type" value="Genomic_DNA"/>
</dbReference>
<evidence type="ECO:0000256" key="1">
    <source>
        <dbReference type="ARBA" id="ARBA00009078"/>
    </source>
</evidence>
<dbReference type="HOGENOM" id="CLU_028555_1_0_1"/>
<feature type="region of interest" description="Disordered" evidence="2">
    <location>
        <begin position="242"/>
        <end position="285"/>
    </location>
</feature>
<evidence type="ECO:0000313" key="5">
    <source>
        <dbReference type="Proteomes" id="UP000001744"/>
    </source>
</evidence>
<dbReference type="VEuPathDB" id="FungiDB:SJAG_01338"/>
<dbReference type="GO" id="GO:0000056">
    <property type="term" value="P:ribosomal small subunit export from nucleus"/>
    <property type="evidence" value="ECO:0000318"/>
    <property type="project" value="GO_Central"/>
</dbReference>
<reference evidence="3 5" key="1">
    <citation type="journal article" date="2011" name="Science">
        <title>Comparative functional genomics of the fission yeasts.</title>
        <authorList>
            <person name="Rhind N."/>
            <person name="Chen Z."/>
            <person name="Yassour M."/>
            <person name="Thompson D.A."/>
            <person name="Haas B.J."/>
            <person name="Habib N."/>
            <person name="Wapinski I."/>
            <person name="Roy S."/>
            <person name="Lin M.F."/>
            <person name="Heiman D.I."/>
            <person name="Young S.K."/>
            <person name="Furuya K."/>
            <person name="Guo Y."/>
            <person name="Pidoux A."/>
            <person name="Chen H.M."/>
            <person name="Robbertse B."/>
            <person name="Goldberg J.M."/>
            <person name="Aoki K."/>
            <person name="Bayne E.H."/>
            <person name="Berlin A.M."/>
            <person name="Desjardins C.A."/>
            <person name="Dobbs E."/>
            <person name="Dukaj L."/>
            <person name="Fan L."/>
            <person name="FitzGerald M.G."/>
            <person name="French C."/>
            <person name="Gujja S."/>
            <person name="Hansen K."/>
            <person name="Keifenheim D."/>
            <person name="Levin J.Z."/>
            <person name="Mosher R.A."/>
            <person name="Mueller C.A."/>
            <person name="Pfiffner J."/>
            <person name="Priest M."/>
            <person name="Russ C."/>
            <person name="Smialowska A."/>
            <person name="Swoboda P."/>
            <person name="Sykes S.M."/>
            <person name="Vaughn M."/>
            <person name="Vengrova S."/>
            <person name="Yoder R."/>
            <person name="Zeng Q."/>
            <person name="Allshire R."/>
            <person name="Baulcombe D."/>
            <person name="Birren B.W."/>
            <person name="Brown W."/>
            <person name="Ekwall K."/>
            <person name="Kellis M."/>
            <person name="Leatherwood J."/>
            <person name="Levin H."/>
            <person name="Margalit H."/>
            <person name="Martienssen R."/>
            <person name="Nieduszynski C.A."/>
            <person name="Spatafora J.W."/>
            <person name="Friedman N."/>
            <person name="Dalgaard J.Z."/>
            <person name="Baumann P."/>
            <person name="Niki H."/>
            <person name="Regev A."/>
            <person name="Nusbaum C."/>
        </authorList>
    </citation>
    <scope>NUCLEOTIDE SEQUENCE [LARGE SCALE GENOMIC DNA]</scope>
    <source>
        <strain evidence="5">yFS275 / FY16936</strain>
    </source>
</reference>
<dbReference type="PANTHER" id="PTHR21531:SF0">
    <property type="entry name" value="PROTEIN LTV1 HOMOLOG"/>
    <property type="match status" value="1"/>
</dbReference>
<gene>
    <name evidence="4" type="primary">ltv1</name>
    <name evidence="3" type="ORF">SJAG_01338</name>
</gene>
<accession>B6K0E4</accession>
<dbReference type="OrthoDB" id="5852896at2759"/>
<evidence type="ECO:0000313" key="3">
    <source>
        <dbReference type="EMBL" id="EEB06294.2"/>
    </source>
</evidence>
<sequence length="395" mass="45159">MGKGKKKFVDKNKATTFHLVHRSQRDPLFYQEGTTEHVLVTTDVLKKSARSIRRAELDDEYSSNVRSNEGEAAMYGVYFDDTEYDYMQHLRNIGNEDATWVEAPSARKQKPKEKNSSIQLKEDIVLPEEVNPSATELPMTYQNQQNVPDAIAGFQPDMDPRLREVLEALEEAEREEGDAELASSIGTNLEAEFAELIKEGPVDENEFYAHGEELKPELEEFNEEAVRQTGKQEWEIEFERFKHEQRKNKAANSDDDFDSEEEFDEVPELVSATTAAPATKPPKARKAKTALSAVSMTSSALFRNEGLTLLDDRFDRIEEEYVPLRDESQLVDPEQKDVNELIHDAQFNNVMDDFLTSFGSKMGRRKAPSRMTKNKKKAALAELDNVRRQLRDVKI</sequence>
<protein>
    <submittedName>
        <fullName evidence="3">Ribosome biogenesis protein Ltv1</fullName>
    </submittedName>
</protein>
<evidence type="ECO:0000256" key="2">
    <source>
        <dbReference type="SAM" id="MobiDB-lite"/>
    </source>
</evidence>
<dbReference type="RefSeq" id="XP_002172587.2">
    <property type="nucleotide sequence ID" value="XM_002172551.2"/>
</dbReference>
<dbReference type="OMA" id="TAQHFTL"/>
<dbReference type="STRING" id="402676.B6K0E4"/>
<dbReference type="PANTHER" id="PTHR21531">
    <property type="entry name" value="LOW-TEMPERATURE VIABILITY PROTEIN LTV1-RELATED"/>
    <property type="match status" value="1"/>
</dbReference>
<dbReference type="GeneID" id="7052420"/>
<name>B6K0E4_SCHJY</name>
<dbReference type="InterPro" id="IPR007307">
    <property type="entry name" value="Ltv1"/>
</dbReference>
<proteinExistence type="inferred from homology"/>
<dbReference type="GO" id="GO:0042274">
    <property type="term" value="P:ribosomal small subunit biogenesis"/>
    <property type="evidence" value="ECO:0000318"/>
    <property type="project" value="GO_Central"/>
</dbReference>
<dbReference type="AlphaFoldDB" id="B6K0E4"/>
<dbReference type="GO" id="GO:0005829">
    <property type="term" value="C:cytosol"/>
    <property type="evidence" value="ECO:0000318"/>
    <property type="project" value="GO_Central"/>
</dbReference>
<dbReference type="Proteomes" id="UP000001744">
    <property type="component" value="Unassembled WGS sequence"/>
</dbReference>
<evidence type="ECO:0000313" key="4">
    <source>
        <dbReference type="JaponicusDB" id="SJAG_01338"/>
    </source>
</evidence>
<comment type="similarity">
    <text evidence="1">Belongs to the LTV1 family.</text>
</comment>
<dbReference type="eggNOG" id="KOG2637">
    <property type="taxonomic scope" value="Eukaryota"/>
</dbReference>